<evidence type="ECO:0000313" key="1">
    <source>
        <dbReference type="EMBL" id="EXY90812.1"/>
    </source>
</evidence>
<dbReference type="Proteomes" id="UP000020773">
    <property type="component" value="Unassembled WGS sequence"/>
</dbReference>
<evidence type="ECO:0000313" key="2">
    <source>
        <dbReference type="Proteomes" id="UP000020773"/>
    </source>
</evidence>
<comment type="caution">
    <text evidence="1">The sequence shown here is derived from an EMBL/GenBank/DDBJ whole genome shotgun (WGS) entry which is preliminary data.</text>
</comment>
<sequence length="102" mass="11884">MKALFLVFHGFDEANGISKKIQHQIKALKECGLDVCTCYYEQTSDGHWKWIADNNILVDFGHSTWGKIRKRICFKPIRDFIISEGISFIYIRSFHNANPFTI</sequence>
<dbReference type="AlphaFoldDB" id="A0A015U7F5"/>
<protein>
    <submittedName>
        <fullName evidence="1">Putative glycosyl transferase, group 1</fullName>
    </submittedName>
</protein>
<feature type="non-terminal residue" evidence="1">
    <location>
        <position position="102"/>
    </location>
</feature>
<dbReference type="EMBL" id="JGDB01000122">
    <property type="protein sequence ID" value="EXY90812.1"/>
    <property type="molecule type" value="Genomic_DNA"/>
</dbReference>
<proteinExistence type="predicted"/>
<organism evidence="1 2">
    <name type="scientific">Bacteroides fragilis str. 3998T(B)3</name>
    <dbReference type="NCBI Taxonomy" id="1339316"/>
    <lineage>
        <taxon>Bacteria</taxon>
        <taxon>Pseudomonadati</taxon>
        <taxon>Bacteroidota</taxon>
        <taxon>Bacteroidia</taxon>
        <taxon>Bacteroidales</taxon>
        <taxon>Bacteroidaceae</taxon>
        <taxon>Bacteroides</taxon>
    </lineage>
</organism>
<accession>A0A015U7F5</accession>
<reference evidence="1 2" key="1">
    <citation type="submission" date="2014-02" db="EMBL/GenBank/DDBJ databases">
        <authorList>
            <person name="Sears C."/>
            <person name="Carroll K."/>
            <person name="Sack B.R."/>
            <person name="Qadri F."/>
            <person name="Myers L.L."/>
            <person name="Chung G.-T."/>
            <person name="Escheverria P."/>
            <person name="Fraser C.M."/>
            <person name="Sadzewicz L."/>
            <person name="Shefchek K.A."/>
            <person name="Tallon L."/>
            <person name="Das S.P."/>
            <person name="Daugherty S."/>
            <person name="Mongodin E.F."/>
        </authorList>
    </citation>
    <scope>NUCLEOTIDE SEQUENCE [LARGE SCALE GENOMIC DNA]</scope>
    <source>
        <strain evidence="2">3998T(B)3</strain>
    </source>
</reference>
<name>A0A015U7F5_BACFG</name>
<gene>
    <name evidence="1" type="ORF">M125_2483</name>
</gene>
<dbReference type="GO" id="GO:0016740">
    <property type="term" value="F:transferase activity"/>
    <property type="evidence" value="ECO:0007669"/>
    <property type="project" value="UniProtKB-KW"/>
</dbReference>
<keyword evidence="1" id="KW-0808">Transferase</keyword>